<evidence type="ECO:0000256" key="8">
    <source>
        <dbReference type="ARBA" id="ARBA00023170"/>
    </source>
</evidence>
<evidence type="ECO:0000256" key="6">
    <source>
        <dbReference type="ARBA" id="ARBA00022989"/>
    </source>
</evidence>
<keyword evidence="10" id="KW-0808">Transferase</keyword>
<evidence type="ECO:0000256" key="3">
    <source>
        <dbReference type="ARBA" id="ARBA00022692"/>
    </source>
</evidence>
<accession>A0A9K3H687</accession>
<dbReference type="InterPro" id="IPR052422">
    <property type="entry name" value="Auxin_Ser/Thr_Kinase"/>
</dbReference>
<keyword evidence="9" id="KW-0325">Glycoprotein</keyword>
<keyword evidence="8" id="KW-0675">Receptor</keyword>
<keyword evidence="10" id="KW-0723">Serine/threonine-protein kinase</keyword>
<dbReference type="AlphaFoldDB" id="A0A9K3H687"/>
<keyword evidence="6" id="KW-1133">Transmembrane helix</keyword>
<protein>
    <submittedName>
        <fullName evidence="10">Non-specific serine/threonine protein kinase</fullName>
        <ecNumber evidence="10">2.7.11.1</ecNumber>
    </submittedName>
</protein>
<dbReference type="InterPro" id="IPR011009">
    <property type="entry name" value="Kinase-like_dom_sf"/>
</dbReference>
<keyword evidence="7" id="KW-0472">Membrane</keyword>
<evidence type="ECO:0000256" key="5">
    <source>
        <dbReference type="ARBA" id="ARBA00022737"/>
    </source>
</evidence>
<evidence type="ECO:0000256" key="1">
    <source>
        <dbReference type="ARBA" id="ARBA00004167"/>
    </source>
</evidence>
<keyword evidence="2" id="KW-0433">Leucine-rich repeat</keyword>
<keyword evidence="10" id="KW-0418">Kinase</keyword>
<keyword evidence="11" id="KW-1185">Reference proteome</keyword>
<dbReference type="Gramene" id="mRNA:HanXRQr2_Chr14g0630341">
    <property type="protein sequence ID" value="CDS:HanXRQr2_Chr14g0630341.1"/>
    <property type="gene ID" value="HanXRQr2_Chr14g0630341"/>
</dbReference>
<dbReference type="Proteomes" id="UP000215914">
    <property type="component" value="Unassembled WGS sequence"/>
</dbReference>
<evidence type="ECO:0000313" key="10">
    <source>
        <dbReference type="EMBL" id="KAF5767921.1"/>
    </source>
</evidence>
<sequence length="67" mass="7291">MHASVGSGSSESPVIKFGNMIISVQVIKNATKNFEKENELGHGGFGVVYKGQLDDSIKIEVKKWNLV</sequence>
<dbReference type="PANTHER" id="PTHR47986">
    <property type="entry name" value="OSJNBA0070M12.3 PROTEIN"/>
    <property type="match status" value="1"/>
</dbReference>
<keyword evidence="5" id="KW-0677">Repeat</keyword>
<proteinExistence type="predicted"/>
<dbReference type="SUPFAM" id="SSF56112">
    <property type="entry name" value="Protein kinase-like (PK-like)"/>
    <property type="match status" value="1"/>
</dbReference>
<dbReference type="Gene3D" id="3.30.200.20">
    <property type="entry name" value="Phosphorylase Kinase, domain 1"/>
    <property type="match status" value="1"/>
</dbReference>
<evidence type="ECO:0000313" key="11">
    <source>
        <dbReference type="Proteomes" id="UP000215914"/>
    </source>
</evidence>
<organism evidence="10 11">
    <name type="scientific">Helianthus annuus</name>
    <name type="common">Common sunflower</name>
    <dbReference type="NCBI Taxonomy" id="4232"/>
    <lineage>
        <taxon>Eukaryota</taxon>
        <taxon>Viridiplantae</taxon>
        <taxon>Streptophyta</taxon>
        <taxon>Embryophyta</taxon>
        <taxon>Tracheophyta</taxon>
        <taxon>Spermatophyta</taxon>
        <taxon>Magnoliopsida</taxon>
        <taxon>eudicotyledons</taxon>
        <taxon>Gunneridae</taxon>
        <taxon>Pentapetalae</taxon>
        <taxon>asterids</taxon>
        <taxon>campanulids</taxon>
        <taxon>Asterales</taxon>
        <taxon>Asteraceae</taxon>
        <taxon>Asteroideae</taxon>
        <taxon>Heliantheae alliance</taxon>
        <taxon>Heliantheae</taxon>
        <taxon>Helianthus</taxon>
    </lineage>
</organism>
<dbReference type="EMBL" id="MNCJ02000329">
    <property type="protein sequence ID" value="KAF5767921.1"/>
    <property type="molecule type" value="Genomic_DNA"/>
</dbReference>
<gene>
    <name evidence="10" type="ORF">HanXRQr2_Chr14g0630341</name>
</gene>
<dbReference type="GO" id="GO:0016020">
    <property type="term" value="C:membrane"/>
    <property type="evidence" value="ECO:0007669"/>
    <property type="project" value="UniProtKB-SubCell"/>
</dbReference>
<reference evidence="10" key="1">
    <citation type="journal article" date="2017" name="Nature">
        <title>The sunflower genome provides insights into oil metabolism, flowering and Asterid evolution.</title>
        <authorList>
            <person name="Badouin H."/>
            <person name="Gouzy J."/>
            <person name="Grassa C.J."/>
            <person name="Murat F."/>
            <person name="Staton S.E."/>
            <person name="Cottret L."/>
            <person name="Lelandais-Briere C."/>
            <person name="Owens G.L."/>
            <person name="Carrere S."/>
            <person name="Mayjonade B."/>
            <person name="Legrand L."/>
            <person name="Gill N."/>
            <person name="Kane N.C."/>
            <person name="Bowers J.E."/>
            <person name="Hubner S."/>
            <person name="Bellec A."/>
            <person name="Berard A."/>
            <person name="Berges H."/>
            <person name="Blanchet N."/>
            <person name="Boniface M.C."/>
            <person name="Brunel D."/>
            <person name="Catrice O."/>
            <person name="Chaidir N."/>
            <person name="Claudel C."/>
            <person name="Donnadieu C."/>
            <person name="Faraut T."/>
            <person name="Fievet G."/>
            <person name="Helmstetter N."/>
            <person name="King M."/>
            <person name="Knapp S.J."/>
            <person name="Lai Z."/>
            <person name="Le Paslier M.C."/>
            <person name="Lippi Y."/>
            <person name="Lorenzon L."/>
            <person name="Mandel J.R."/>
            <person name="Marage G."/>
            <person name="Marchand G."/>
            <person name="Marquand E."/>
            <person name="Bret-Mestries E."/>
            <person name="Morien E."/>
            <person name="Nambeesan S."/>
            <person name="Nguyen T."/>
            <person name="Pegot-Espagnet P."/>
            <person name="Pouilly N."/>
            <person name="Raftis F."/>
            <person name="Sallet E."/>
            <person name="Schiex T."/>
            <person name="Thomas J."/>
            <person name="Vandecasteele C."/>
            <person name="Vares D."/>
            <person name="Vear F."/>
            <person name="Vautrin S."/>
            <person name="Crespi M."/>
            <person name="Mangin B."/>
            <person name="Burke J.M."/>
            <person name="Salse J."/>
            <person name="Munos S."/>
            <person name="Vincourt P."/>
            <person name="Rieseberg L.H."/>
            <person name="Langlade N.B."/>
        </authorList>
    </citation>
    <scope>NUCLEOTIDE SEQUENCE</scope>
    <source>
        <tissue evidence="10">Leaves</tissue>
    </source>
</reference>
<evidence type="ECO:0000256" key="9">
    <source>
        <dbReference type="ARBA" id="ARBA00023180"/>
    </source>
</evidence>
<comment type="caution">
    <text evidence="10">The sequence shown here is derived from an EMBL/GenBank/DDBJ whole genome shotgun (WGS) entry which is preliminary data.</text>
</comment>
<evidence type="ECO:0000256" key="2">
    <source>
        <dbReference type="ARBA" id="ARBA00022614"/>
    </source>
</evidence>
<name>A0A9K3H687_HELAN</name>
<dbReference type="EC" id="2.7.11.1" evidence="10"/>
<dbReference type="PANTHER" id="PTHR47986:SF13">
    <property type="entry name" value="RECEPTOR PROTEIN KINASE TMK1-LIKE"/>
    <property type="match status" value="1"/>
</dbReference>
<comment type="subcellular location">
    <subcellularLocation>
        <location evidence="1">Membrane</location>
        <topology evidence="1">Single-pass membrane protein</topology>
    </subcellularLocation>
</comment>
<evidence type="ECO:0000256" key="4">
    <source>
        <dbReference type="ARBA" id="ARBA00022729"/>
    </source>
</evidence>
<keyword evidence="4" id="KW-0732">Signal</keyword>
<reference evidence="10" key="2">
    <citation type="submission" date="2020-06" db="EMBL/GenBank/DDBJ databases">
        <title>Helianthus annuus Genome sequencing and assembly Release 2.</title>
        <authorList>
            <person name="Gouzy J."/>
            <person name="Langlade N."/>
            <person name="Munos S."/>
        </authorList>
    </citation>
    <scope>NUCLEOTIDE SEQUENCE</scope>
    <source>
        <tissue evidence="10">Leaves</tissue>
    </source>
</reference>
<evidence type="ECO:0000256" key="7">
    <source>
        <dbReference type="ARBA" id="ARBA00023136"/>
    </source>
</evidence>
<keyword evidence="3" id="KW-0812">Transmembrane</keyword>
<dbReference type="GO" id="GO:0004674">
    <property type="term" value="F:protein serine/threonine kinase activity"/>
    <property type="evidence" value="ECO:0007669"/>
    <property type="project" value="UniProtKB-KW"/>
</dbReference>